<gene>
    <name evidence="1" type="ORF">PINE0816_LOCUS23127</name>
</gene>
<name>A0A7S0CN91_9STRA</name>
<dbReference type="InterPro" id="IPR015943">
    <property type="entry name" value="WD40/YVTN_repeat-like_dom_sf"/>
</dbReference>
<accession>A0A7S0CN91</accession>
<dbReference type="EMBL" id="HBEL01050194">
    <property type="protein sequence ID" value="CAD8426962.1"/>
    <property type="molecule type" value="Transcribed_RNA"/>
</dbReference>
<evidence type="ECO:0000313" key="1">
    <source>
        <dbReference type="EMBL" id="CAD8426962.1"/>
    </source>
</evidence>
<dbReference type="AlphaFoldDB" id="A0A7S0CN91"/>
<sequence length="324" mass="36621">MNRHTEAVSDDLVWIVDGSGSHVNVLERNDSSAYSIFQNITTNQLCNDHRVEMDKDGTVLIIRDLEAKKNSVYSLSVYFRKDTKETFEMQQRLDGDSNDDLFGWRTSMTPNGLILVVLSELIHIFSRDKSEEQFLLHHTINMPEEFLRRYLGQTQIALSADGLTLIVVEGNYDVNIVNVFSRNPYNKFTLEQMLEGEEEGDRFGHTLALSRSGNLLVVAAPYASPKLNKEGSIHLYVRNETNKFNHYRRFDGASSFEYLGIGGTMINSTESMLAVHALGLTACDGGDVIVQTYMLDCECVNEKYTCQDFSAFPTLVCDDKIPHS</sequence>
<dbReference type="SUPFAM" id="SSF101908">
    <property type="entry name" value="Putative isomerase YbhE"/>
    <property type="match status" value="1"/>
</dbReference>
<organism evidence="1">
    <name type="scientific">Proboscia inermis</name>
    <dbReference type="NCBI Taxonomy" id="420281"/>
    <lineage>
        <taxon>Eukaryota</taxon>
        <taxon>Sar</taxon>
        <taxon>Stramenopiles</taxon>
        <taxon>Ochrophyta</taxon>
        <taxon>Bacillariophyta</taxon>
        <taxon>Coscinodiscophyceae</taxon>
        <taxon>Rhizosoleniophycidae</taxon>
        <taxon>Rhizosoleniales</taxon>
        <taxon>Rhizosoleniaceae</taxon>
        <taxon>Proboscia</taxon>
    </lineage>
</organism>
<reference evidence="1" key="1">
    <citation type="submission" date="2021-01" db="EMBL/GenBank/DDBJ databases">
        <authorList>
            <person name="Corre E."/>
            <person name="Pelletier E."/>
            <person name="Niang G."/>
            <person name="Scheremetjew M."/>
            <person name="Finn R."/>
            <person name="Kale V."/>
            <person name="Holt S."/>
            <person name="Cochrane G."/>
            <person name="Meng A."/>
            <person name="Brown T."/>
            <person name="Cohen L."/>
        </authorList>
    </citation>
    <scope>NUCLEOTIDE SEQUENCE</scope>
    <source>
        <strain evidence="1">CCAP1064/1</strain>
    </source>
</reference>
<proteinExistence type="predicted"/>
<evidence type="ECO:0008006" key="2">
    <source>
        <dbReference type="Google" id="ProtNLM"/>
    </source>
</evidence>
<dbReference type="Gene3D" id="2.130.10.10">
    <property type="entry name" value="YVTN repeat-like/Quinoprotein amine dehydrogenase"/>
    <property type="match status" value="1"/>
</dbReference>
<protein>
    <recommendedName>
        <fullName evidence="2">Cleavage/polyadenylation specificity factor A subunit N-terminal domain-containing protein</fullName>
    </recommendedName>
</protein>